<dbReference type="InterPro" id="IPR002201">
    <property type="entry name" value="Glyco_trans_9"/>
</dbReference>
<dbReference type="EMBL" id="LT907988">
    <property type="protein sequence ID" value="SOE46492.1"/>
    <property type="molecule type" value="Genomic_DNA"/>
</dbReference>
<dbReference type="CDD" id="cd03789">
    <property type="entry name" value="GT9_LPS_heptosyltransferase"/>
    <property type="match status" value="1"/>
</dbReference>
<dbReference type="Gene3D" id="3.40.50.2000">
    <property type="entry name" value="Glycogen Phosphorylase B"/>
    <property type="match status" value="2"/>
</dbReference>
<gene>
    <name evidence="3" type="ORF">ODI_04122</name>
    <name evidence="4" type="ORF">ODI_R0324</name>
</gene>
<dbReference type="GO" id="GO:0008713">
    <property type="term" value="F:ADP-heptose-lipopolysaccharide heptosyltransferase activity"/>
    <property type="evidence" value="ECO:0007669"/>
    <property type="project" value="TreeGrafter"/>
</dbReference>
<evidence type="ECO:0000256" key="2">
    <source>
        <dbReference type="ARBA" id="ARBA00022679"/>
    </source>
</evidence>
<evidence type="ECO:0000313" key="4">
    <source>
        <dbReference type="EMBL" id="SOE46492.1"/>
    </source>
</evidence>
<dbReference type="KEGG" id="odi:ODI_R0324"/>
<evidence type="ECO:0000256" key="1">
    <source>
        <dbReference type="ARBA" id="ARBA00022676"/>
    </source>
</evidence>
<dbReference type="GO" id="GO:0009244">
    <property type="term" value="P:lipopolysaccharide core region biosynthetic process"/>
    <property type="evidence" value="ECO:0007669"/>
    <property type="project" value="TreeGrafter"/>
</dbReference>
<dbReference type="EMBL" id="FLRC01000033">
    <property type="protein sequence ID" value="SBT26349.1"/>
    <property type="molecule type" value="Genomic_DNA"/>
</dbReference>
<dbReference type="STRING" id="1851544.ODI_04122"/>
<dbReference type="EC" id="2.4.1.-" evidence="3"/>
<organism evidence="3 5">
    <name type="scientific">Orrella dioscoreae</name>
    <dbReference type="NCBI Taxonomy" id="1851544"/>
    <lineage>
        <taxon>Bacteria</taxon>
        <taxon>Pseudomonadati</taxon>
        <taxon>Pseudomonadota</taxon>
        <taxon>Betaproteobacteria</taxon>
        <taxon>Burkholderiales</taxon>
        <taxon>Alcaligenaceae</taxon>
        <taxon>Orrella</taxon>
    </lineage>
</organism>
<evidence type="ECO:0000313" key="5">
    <source>
        <dbReference type="Proteomes" id="UP000078558"/>
    </source>
</evidence>
<reference evidence="4 5" key="2">
    <citation type="submission" date="2017-08" db="EMBL/GenBank/DDBJ databases">
        <authorList>
            <person name="de Groot N.N."/>
        </authorList>
    </citation>
    <scope>NUCLEOTIDE SEQUENCE [LARGE SCALE GENOMIC DNA]</scope>
    <source>
        <strain evidence="4">Orrdi1</strain>
    </source>
</reference>
<dbReference type="InterPro" id="IPR051199">
    <property type="entry name" value="LPS_LOS_Heptosyltrfase"/>
</dbReference>
<proteinExistence type="predicted"/>
<keyword evidence="2 3" id="KW-0808">Transferase</keyword>
<keyword evidence="5" id="KW-1185">Reference proteome</keyword>
<name>A0A1C3K4B1_9BURK</name>
<dbReference type="Proteomes" id="UP000078558">
    <property type="component" value="Chromosome I"/>
</dbReference>
<evidence type="ECO:0000313" key="3">
    <source>
        <dbReference type="EMBL" id="SBT26349.1"/>
    </source>
</evidence>
<reference evidence="3 5" key="1">
    <citation type="submission" date="2016-06" db="EMBL/GenBank/DDBJ databases">
        <authorList>
            <person name="Kjaerup R.B."/>
            <person name="Dalgaard T.S."/>
            <person name="Juul-Madsen H.R."/>
        </authorList>
    </citation>
    <scope>NUCLEOTIDE SEQUENCE [LARGE SCALE GENOMIC DNA]</scope>
    <source>
        <strain evidence="3">Orrdi1</strain>
    </source>
</reference>
<dbReference type="AlphaFoldDB" id="A0A1C3K4B1"/>
<protein>
    <submittedName>
        <fullName evidence="3">ADP-heptose--lipooligosaccharide heptosyltransferase II</fullName>
        <ecNumber evidence="3">2.4.1.-</ecNumber>
    </submittedName>
</protein>
<dbReference type="GO" id="GO:0005829">
    <property type="term" value="C:cytosol"/>
    <property type="evidence" value="ECO:0007669"/>
    <property type="project" value="TreeGrafter"/>
</dbReference>
<dbReference type="OrthoDB" id="9797795at2"/>
<dbReference type="PANTHER" id="PTHR30160:SF1">
    <property type="entry name" value="LIPOPOLYSACCHARIDE 1,2-N-ACETYLGLUCOSAMINETRANSFERASE-RELATED"/>
    <property type="match status" value="1"/>
</dbReference>
<sequence>MSGLGGLSSCRVLLVCQDNLGDLVFASAIANALRAGATVDVLARPDTATVARFMPGTNQVHAVPAVLAINPLVRRGRLRAFLAARRVLKATGYDVAILVGKNWRLGWLAKLAGIPVRVGYAYPKLKRFLTHVAPLPSRQQPVVPALMTLLDALGETERSAHYVLDPAKVQAAREQAAIDVAQLHGKTRPWVGLHAFAGSPTRCLPLEVWRSFAQVLSDAGKQVVWFGVSKELQRLRDLNAPGLYGDVLGDGSLDSTIGLLAHCEAYAGHDSGVLHIASACGLRTLGVFAPGEPARTFAQGPGGGETLHRVSPAEIDLQTLVRAFSDCFPALTLADQPFPVSPPTTPPL</sequence>
<dbReference type="SUPFAM" id="SSF53756">
    <property type="entry name" value="UDP-Glycosyltransferase/glycogen phosphorylase"/>
    <property type="match status" value="1"/>
</dbReference>
<dbReference type="Pfam" id="PF01075">
    <property type="entry name" value="Glyco_transf_9"/>
    <property type="match status" value="1"/>
</dbReference>
<dbReference type="PANTHER" id="PTHR30160">
    <property type="entry name" value="TETRAACYLDISACCHARIDE 4'-KINASE-RELATED"/>
    <property type="match status" value="1"/>
</dbReference>
<dbReference type="RefSeq" id="WP_067755951.1">
    <property type="nucleotide sequence ID" value="NZ_LT907988.1"/>
</dbReference>
<keyword evidence="1 3" id="KW-0328">Glycosyltransferase</keyword>
<accession>A0A1C3K4B1</accession>